<dbReference type="OrthoDB" id="9934583at2"/>
<evidence type="ECO:0000313" key="2">
    <source>
        <dbReference type="Proteomes" id="UP000324974"/>
    </source>
</evidence>
<organism evidence="1 2">
    <name type="scientific">Limnoglobus roseus</name>
    <dbReference type="NCBI Taxonomy" id="2598579"/>
    <lineage>
        <taxon>Bacteria</taxon>
        <taxon>Pseudomonadati</taxon>
        <taxon>Planctomycetota</taxon>
        <taxon>Planctomycetia</taxon>
        <taxon>Gemmatales</taxon>
        <taxon>Gemmataceae</taxon>
        <taxon>Limnoglobus</taxon>
    </lineage>
</organism>
<reference evidence="2" key="1">
    <citation type="submission" date="2019-08" db="EMBL/GenBank/DDBJ databases">
        <title>Limnoglobus roseus gen. nov., sp. nov., a novel freshwater planctomycete with a giant genome from the family Gemmataceae.</title>
        <authorList>
            <person name="Kulichevskaya I.S."/>
            <person name="Naumoff D.G."/>
            <person name="Miroshnikov K."/>
            <person name="Ivanova A."/>
            <person name="Philippov D.A."/>
            <person name="Hakobyan A."/>
            <person name="Rijpstra I.C."/>
            <person name="Sinninghe Damste J.S."/>
            <person name="Liesack W."/>
            <person name="Dedysh S.N."/>
        </authorList>
    </citation>
    <scope>NUCLEOTIDE SEQUENCE [LARGE SCALE GENOMIC DNA]</scope>
    <source>
        <strain evidence="2">PX52</strain>
    </source>
</reference>
<dbReference type="RefSeq" id="WP_149114654.1">
    <property type="nucleotide sequence ID" value="NZ_CP042425.1"/>
</dbReference>
<sequence>MAPDTFKQTLTALCNRRPFRAFTVELDDGTRLEIDQPHAVLTRNNVAVFLPPNAKPIWFDHMNVIRILDDRLDADRADAA</sequence>
<dbReference type="EMBL" id="CP042425">
    <property type="protein sequence ID" value="QEL20346.1"/>
    <property type="molecule type" value="Genomic_DNA"/>
</dbReference>
<name>A0A5C1AQN9_9BACT</name>
<evidence type="ECO:0000313" key="1">
    <source>
        <dbReference type="EMBL" id="QEL20346.1"/>
    </source>
</evidence>
<protein>
    <submittedName>
        <fullName evidence="1">Uncharacterized protein</fullName>
    </submittedName>
</protein>
<dbReference type="AlphaFoldDB" id="A0A5C1AQN9"/>
<dbReference type="KEGG" id="lrs:PX52LOC_07439"/>
<dbReference type="Proteomes" id="UP000324974">
    <property type="component" value="Chromosome"/>
</dbReference>
<accession>A0A5C1AQN9</accession>
<keyword evidence="2" id="KW-1185">Reference proteome</keyword>
<proteinExistence type="predicted"/>
<gene>
    <name evidence="1" type="ORF">PX52LOC_07439</name>
</gene>